<reference evidence="1" key="2">
    <citation type="journal article" date="2015" name="Fish Shellfish Immunol.">
        <title>Early steps in the European eel (Anguilla anguilla)-Vibrio vulnificus interaction in the gills: Role of the RtxA13 toxin.</title>
        <authorList>
            <person name="Callol A."/>
            <person name="Pajuelo D."/>
            <person name="Ebbesson L."/>
            <person name="Teles M."/>
            <person name="MacKenzie S."/>
            <person name="Amaro C."/>
        </authorList>
    </citation>
    <scope>NUCLEOTIDE SEQUENCE</scope>
</reference>
<dbReference type="AlphaFoldDB" id="A0A0E9QFR1"/>
<sequence>MLPFTCNINQISLKKNPFLFHSMTVRNEPALEVC</sequence>
<dbReference type="EMBL" id="GBXM01092943">
    <property type="protein sequence ID" value="JAH15634.1"/>
    <property type="molecule type" value="Transcribed_RNA"/>
</dbReference>
<evidence type="ECO:0000313" key="1">
    <source>
        <dbReference type="EMBL" id="JAH15634.1"/>
    </source>
</evidence>
<name>A0A0E9QFR1_ANGAN</name>
<accession>A0A0E9QFR1</accession>
<protein>
    <submittedName>
        <fullName evidence="1">Uncharacterized protein</fullName>
    </submittedName>
</protein>
<organism evidence="1">
    <name type="scientific">Anguilla anguilla</name>
    <name type="common">European freshwater eel</name>
    <name type="synonym">Muraena anguilla</name>
    <dbReference type="NCBI Taxonomy" id="7936"/>
    <lineage>
        <taxon>Eukaryota</taxon>
        <taxon>Metazoa</taxon>
        <taxon>Chordata</taxon>
        <taxon>Craniata</taxon>
        <taxon>Vertebrata</taxon>
        <taxon>Euteleostomi</taxon>
        <taxon>Actinopterygii</taxon>
        <taxon>Neopterygii</taxon>
        <taxon>Teleostei</taxon>
        <taxon>Anguilliformes</taxon>
        <taxon>Anguillidae</taxon>
        <taxon>Anguilla</taxon>
    </lineage>
</organism>
<proteinExistence type="predicted"/>
<reference evidence="1" key="1">
    <citation type="submission" date="2014-11" db="EMBL/GenBank/DDBJ databases">
        <authorList>
            <person name="Amaro Gonzalez C."/>
        </authorList>
    </citation>
    <scope>NUCLEOTIDE SEQUENCE</scope>
</reference>